<dbReference type="PANTHER" id="PTHR24396:SF19">
    <property type="entry name" value="FI01119P"/>
    <property type="match status" value="1"/>
</dbReference>
<keyword evidence="3 6" id="KW-0863">Zinc-finger</keyword>
<keyword evidence="10" id="KW-1185">Reference proteome</keyword>
<evidence type="ECO:0000259" key="8">
    <source>
        <dbReference type="PROSITE" id="PS50157"/>
    </source>
</evidence>
<feature type="domain" description="C2H2-type" evidence="8">
    <location>
        <begin position="160"/>
        <end position="187"/>
    </location>
</feature>
<sequence length="541" mass="59549">MPIVSLLYSTYSRFVKCVVDKVGWVIRNLLNHVVTDGSNDRETEKKNTREGSKTAHLNGQSLFPNKPNVDRSLEHGSGAVPCSLDFSTLKSTSMMSMVKSPDGKFECRLDDRLMGSIGSPSVGSVTGGLSSVVSPLSAIHEKTDDERKAVLSDSSETKKFICHYCNAEFSIRGYLTRHIKKHAVEKAYQCPFYNGDLPKEEQCHRNGGFSRRDTFKTHLISRHFLCPKGVKCQDKAKSSGHCMHCKTFHENTDGWIKSHVETGECKGLPEGFKVAAAKKGRRGGKLKKIVTSDGHSRFISTDKSNVDKGSGDSISNLVEDYKNTCLKLPTPALPRASNGEPSMFVSDRGLGGAFLHRRNLNSTHRSSPLSEDISPIGGGEQNLHHQALDSHYAFDYITPSKTTALDEGSFSVDPSPTEDAVLDTVKSTSSASSRTSSHENQEKPSMNSALYSAPQGPAEDVQFHFPLDLDQCPLSMQFPGIFDGAHTGARNSANFDCPNRVTSQLSDILQRQMDAATLGEKNLRENQQYLNFYNNTFKSHL</sequence>
<dbReference type="InterPro" id="IPR051643">
    <property type="entry name" value="Transcr_Reg_ZincFinger"/>
</dbReference>
<dbReference type="OrthoDB" id="9439903at2759"/>
<dbReference type="PROSITE" id="PS50157">
    <property type="entry name" value="ZINC_FINGER_C2H2_2"/>
    <property type="match status" value="1"/>
</dbReference>
<reference evidence="10" key="1">
    <citation type="submission" date="2016-03" db="EMBL/GenBank/DDBJ databases">
        <authorList>
            <person name="Devillers H."/>
        </authorList>
    </citation>
    <scope>NUCLEOTIDE SEQUENCE [LARGE SCALE GENOMIC DNA]</scope>
</reference>
<dbReference type="Gene3D" id="3.30.160.60">
    <property type="entry name" value="Classic Zinc Finger"/>
    <property type="match status" value="1"/>
</dbReference>
<dbReference type="EMBL" id="LT598457">
    <property type="protein sequence ID" value="SCU94298.1"/>
    <property type="molecule type" value="Genomic_DNA"/>
</dbReference>
<evidence type="ECO:0000256" key="7">
    <source>
        <dbReference type="SAM" id="MobiDB-lite"/>
    </source>
</evidence>
<feature type="region of interest" description="Disordered" evidence="7">
    <location>
        <begin position="406"/>
        <end position="454"/>
    </location>
</feature>
<evidence type="ECO:0000256" key="2">
    <source>
        <dbReference type="ARBA" id="ARBA00022723"/>
    </source>
</evidence>
<dbReference type="GO" id="GO:0005634">
    <property type="term" value="C:nucleus"/>
    <property type="evidence" value="ECO:0007669"/>
    <property type="project" value="UniProtKB-SubCell"/>
</dbReference>
<dbReference type="GO" id="GO:0000978">
    <property type="term" value="F:RNA polymerase II cis-regulatory region sequence-specific DNA binding"/>
    <property type="evidence" value="ECO:0007669"/>
    <property type="project" value="TreeGrafter"/>
</dbReference>
<gene>
    <name evidence="9" type="ORF">LADA_0G07734G</name>
</gene>
<dbReference type="Proteomes" id="UP000190274">
    <property type="component" value="Chromosome G"/>
</dbReference>
<dbReference type="SMART" id="SM00355">
    <property type="entry name" value="ZnF_C2H2"/>
    <property type="match status" value="2"/>
</dbReference>
<dbReference type="GO" id="GO:0008270">
    <property type="term" value="F:zinc ion binding"/>
    <property type="evidence" value="ECO:0007669"/>
    <property type="project" value="UniProtKB-KW"/>
</dbReference>
<dbReference type="InterPro" id="IPR013087">
    <property type="entry name" value="Znf_C2H2_type"/>
</dbReference>
<dbReference type="PANTHER" id="PTHR24396">
    <property type="entry name" value="ZINC FINGER PROTEIN"/>
    <property type="match status" value="1"/>
</dbReference>
<dbReference type="AlphaFoldDB" id="A0A1G4JTQ9"/>
<evidence type="ECO:0000256" key="1">
    <source>
        <dbReference type="ARBA" id="ARBA00004123"/>
    </source>
</evidence>
<feature type="compositionally biased region" description="Basic and acidic residues" evidence="7">
    <location>
        <begin position="38"/>
        <end position="53"/>
    </location>
</feature>
<evidence type="ECO:0000313" key="10">
    <source>
        <dbReference type="Proteomes" id="UP000190274"/>
    </source>
</evidence>
<keyword evidence="4" id="KW-0862">Zinc</keyword>
<dbReference type="PROSITE" id="PS00028">
    <property type="entry name" value="ZINC_FINGER_C2H2_1"/>
    <property type="match status" value="1"/>
</dbReference>
<evidence type="ECO:0000256" key="6">
    <source>
        <dbReference type="PROSITE-ProRule" id="PRU00042"/>
    </source>
</evidence>
<organism evidence="9 10">
    <name type="scientific">Lachancea dasiensis</name>
    <dbReference type="NCBI Taxonomy" id="1072105"/>
    <lineage>
        <taxon>Eukaryota</taxon>
        <taxon>Fungi</taxon>
        <taxon>Dikarya</taxon>
        <taxon>Ascomycota</taxon>
        <taxon>Saccharomycotina</taxon>
        <taxon>Saccharomycetes</taxon>
        <taxon>Saccharomycetales</taxon>
        <taxon>Saccharomycetaceae</taxon>
        <taxon>Lachancea</taxon>
    </lineage>
</organism>
<keyword evidence="2" id="KW-0479">Metal-binding</keyword>
<evidence type="ECO:0000313" key="9">
    <source>
        <dbReference type="EMBL" id="SCU94298.1"/>
    </source>
</evidence>
<accession>A0A1G4JTQ9</accession>
<name>A0A1G4JTQ9_9SACH</name>
<dbReference type="GO" id="GO:0000981">
    <property type="term" value="F:DNA-binding transcription factor activity, RNA polymerase II-specific"/>
    <property type="evidence" value="ECO:0007669"/>
    <property type="project" value="TreeGrafter"/>
</dbReference>
<keyword evidence="5" id="KW-0539">Nucleus</keyword>
<dbReference type="STRING" id="1266660.A0A1G4JTQ9"/>
<comment type="subcellular location">
    <subcellularLocation>
        <location evidence="1">Nucleus</location>
    </subcellularLocation>
</comment>
<dbReference type="SUPFAM" id="SSF57667">
    <property type="entry name" value="beta-beta-alpha zinc fingers"/>
    <property type="match status" value="1"/>
</dbReference>
<proteinExistence type="predicted"/>
<dbReference type="InterPro" id="IPR036236">
    <property type="entry name" value="Znf_C2H2_sf"/>
</dbReference>
<evidence type="ECO:0000256" key="5">
    <source>
        <dbReference type="ARBA" id="ARBA00023242"/>
    </source>
</evidence>
<evidence type="ECO:0000256" key="4">
    <source>
        <dbReference type="ARBA" id="ARBA00022833"/>
    </source>
</evidence>
<protein>
    <submittedName>
        <fullName evidence="9">LADA_0G07734g1_1</fullName>
    </submittedName>
</protein>
<evidence type="ECO:0000256" key="3">
    <source>
        <dbReference type="ARBA" id="ARBA00022771"/>
    </source>
</evidence>
<feature type="region of interest" description="Disordered" evidence="7">
    <location>
        <begin position="37"/>
        <end position="67"/>
    </location>
</feature>